<gene>
    <name evidence="1" type="ORF">TBK1r_75890</name>
</gene>
<dbReference type="Proteomes" id="UP000318081">
    <property type="component" value="Chromosome"/>
</dbReference>
<proteinExistence type="predicted"/>
<sequence length="382" mass="40927">MNIRTPSMLRCLLVVTLITLLPNQLAFAKKGGKGGGSDAPVAYRVYEIPAIDGLPFYAGGVNEFAEVCGEVGQLPGQAAWSDGITTSTLNSLVDLVDPQARVDSTTGEKWHLRTANAINNWGLIAGQTKLTEDGQPVISGVASAGYLFDPNSETPLKLLQSPDGSDSWATDMNNSGDVLLMAYQSDIAYLYRSIDQSFTPVASDAFNGWISNRNTDGDLFIAIQHSAGYVRYCLKADGVVEETMLPLTVRDINDSGTVVGWVDNRGSVVSFFDDSLTVLKNGRKNLPGQGWTTNNDGDIGINVYTGLYTPEHGAIDLDSLVHADDASLFLDDFHTIHIAGMTDRDSATGFPLLTTSNYASSAPNSDRTDTSFLLIPTIPTGN</sequence>
<evidence type="ECO:0000313" key="2">
    <source>
        <dbReference type="Proteomes" id="UP000318081"/>
    </source>
</evidence>
<protein>
    <submittedName>
        <fullName evidence="1">Uncharacterized protein</fullName>
    </submittedName>
</protein>
<accession>A0ABX5Y8F4</accession>
<name>A0ABX5Y8F4_9BACT</name>
<dbReference type="EMBL" id="CP036432">
    <property type="protein sequence ID" value="QDV88554.1"/>
    <property type="molecule type" value="Genomic_DNA"/>
</dbReference>
<reference evidence="1 2" key="1">
    <citation type="submission" date="2019-02" db="EMBL/GenBank/DDBJ databases">
        <title>Deep-cultivation of Planctomycetes and their phenomic and genomic characterization uncovers novel biology.</title>
        <authorList>
            <person name="Wiegand S."/>
            <person name="Jogler M."/>
            <person name="Boedeker C."/>
            <person name="Pinto D."/>
            <person name="Vollmers J."/>
            <person name="Rivas-Marin E."/>
            <person name="Kohn T."/>
            <person name="Peeters S.H."/>
            <person name="Heuer A."/>
            <person name="Rast P."/>
            <person name="Oberbeckmann S."/>
            <person name="Bunk B."/>
            <person name="Jeske O."/>
            <person name="Meyerdierks A."/>
            <person name="Storesund J.E."/>
            <person name="Kallscheuer N."/>
            <person name="Luecker S."/>
            <person name="Lage O.M."/>
            <person name="Pohl T."/>
            <person name="Merkel B.J."/>
            <person name="Hornburger P."/>
            <person name="Mueller R.-W."/>
            <person name="Bruemmer F."/>
            <person name="Labrenz M."/>
            <person name="Spormann A.M."/>
            <person name="Op den Camp H."/>
            <person name="Overmann J."/>
            <person name="Amann R."/>
            <person name="Jetten M.S.M."/>
            <person name="Mascher T."/>
            <person name="Medema M.H."/>
            <person name="Devos D.P."/>
            <person name="Kaster A.-K."/>
            <person name="Ovreas L."/>
            <person name="Rohde M."/>
            <person name="Galperin M.Y."/>
            <person name="Jogler C."/>
        </authorList>
    </citation>
    <scope>NUCLEOTIDE SEQUENCE [LARGE SCALE GENOMIC DNA]</scope>
    <source>
        <strain evidence="1 2">TBK1r</strain>
    </source>
</reference>
<organism evidence="1 2">
    <name type="scientific">Stieleria magnilauensis</name>
    <dbReference type="NCBI Taxonomy" id="2527963"/>
    <lineage>
        <taxon>Bacteria</taxon>
        <taxon>Pseudomonadati</taxon>
        <taxon>Planctomycetota</taxon>
        <taxon>Planctomycetia</taxon>
        <taxon>Pirellulales</taxon>
        <taxon>Pirellulaceae</taxon>
        <taxon>Stieleria</taxon>
    </lineage>
</organism>
<keyword evidence="2" id="KW-1185">Reference proteome</keyword>
<evidence type="ECO:0000313" key="1">
    <source>
        <dbReference type="EMBL" id="QDV88554.1"/>
    </source>
</evidence>